<dbReference type="Proteomes" id="UP000824035">
    <property type="component" value="Unassembled WGS sequence"/>
</dbReference>
<reference evidence="5" key="2">
    <citation type="submission" date="2021-04" db="EMBL/GenBank/DDBJ databases">
        <authorList>
            <person name="Gilroy R."/>
        </authorList>
    </citation>
    <scope>NUCLEOTIDE SEQUENCE</scope>
    <source>
        <strain evidence="5">ChiGjej4B4-18154</strain>
    </source>
</reference>
<evidence type="ECO:0000256" key="1">
    <source>
        <dbReference type="ARBA" id="ARBA00022723"/>
    </source>
</evidence>
<dbReference type="CDD" id="cd19096">
    <property type="entry name" value="AKR_Fe-S_oxidoreductase"/>
    <property type="match status" value="1"/>
</dbReference>
<dbReference type="EMBL" id="DXBV01000065">
    <property type="protein sequence ID" value="HIZ30953.1"/>
    <property type="molecule type" value="Genomic_DNA"/>
</dbReference>
<evidence type="ECO:0000259" key="4">
    <source>
        <dbReference type="PROSITE" id="PS51379"/>
    </source>
</evidence>
<dbReference type="InterPro" id="IPR017900">
    <property type="entry name" value="4Fe4S_Fe_S_CS"/>
</dbReference>
<protein>
    <submittedName>
        <fullName evidence="5">Aldo/keto reductase</fullName>
    </submittedName>
</protein>
<dbReference type="GO" id="GO:0016491">
    <property type="term" value="F:oxidoreductase activity"/>
    <property type="evidence" value="ECO:0007669"/>
    <property type="project" value="InterPro"/>
</dbReference>
<dbReference type="PROSITE" id="PS00198">
    <property type="entry name" value="4FE4S_FER_1"/>
    <property type="match status" value="1"/>
</dbReference>
<feature type="domain" description="4Fe-4S ferredoxin-type" evidence="4">
    <location>
        <begin position="329"/>
        <end position="359"/>
    </location>
</feature>
<keyword evidence="3" id="KW-0411">Iron-sulfur</keyword>
<dbReference type="SUPFAM" id="SSF51430">
    <property type="entry name" value="NAD(P)-linked oxidoreductase"/>
    <property type="match status" value="1"/>
</dbReference>
<dbReference type="Pfam" id="PF13187">
    <property type="entry name" value="Fer4_9"/>
    <property type="match status" value="1"/>
</dbReference>
<dbReference type="PRINTS" id="PR00069">
    <property type="entry name" value="ALDKETRDTASE"/>
</dbReference>
<dbReference type="PANTHER" id="PTHR43312">
    <property type="entry name" value="D-THREO-ALDOSE 1-DEHYDROGENASE"/>
    <property type="match status" value="1"/>
</dbReference>
<dbReference type="Pfam" id="PF00248">
    <property type="entry name" value="Aldo_ket_red"/>
    <property type="match status" value="1"/>
</dbReference>
<dbReference type="InterPro" id="IPR036812">
    <property type="entry name" value="NAD(P)_OxRdtase_dom_sf"/>
</dbReference>
<dbReference type="InterPro" id="IPR053135">
    <property type="entry name" value="AKR2_Oxidoreductase"/>
</dbReference>
<dbReference type="SUPFAM" id="SSF46548">
    <property type="entry name" value="alpha-helical ferredoxin"/>
    <property type="match status" value="1"/>
</dbReference>
<evidence type="ECO:0000313" key="6">
    <source>
        <dbReference type="Proteomes" id="UP000824035"/>
    </source>
</evidence>
<dbReference type="InterPro" id="IPR017896">
    <property type="entry name" value="4Fe4S_Fe-S-bd"/>
</dbReference>
<proteinExistence type="predicted"/>
<keyword evidence="2" id="KW-0408">Iron</keyword>
<evidence type="ECO:0000256" key="3">
    <source>
        <dbReference type="ARBA" id="ARBA00023014"/>
    </source>
</evidence>
<sequence>MASLIKNAPPCPLIVVFSIGHRGPVYRNFITKNGALPTGSGAAIIEKKGEWFVFGPADKKLGFGFMRLPMKGDEVDIETASRMVDEFLAAGFCYFDTAHGYHDGKSEAALKAALTSRYPREKYILADKLSPPYFEKEADIRPLFEQQLEACGVEYFDMYLMHAQSAGRFEFYKSCRAYETAFALKAEGKVRHVGISFHDTAEVLERILTEYPQLDFVQLQFNYLDFEDPQVQSRACYEVCRRHHKPVIVMEPVRGGRLAQLPDEARALLAKVSDSSPAAFALRFAADFEGVKMVLSGMSTPEQMEENLRVMGSLSPLSDRERAAVEPLRRILTAQQLVQCTACGYCTSGCPASIRIPDRFAAYNARLRGEADAAARYAAVPGGEASACVGCGACEKTCPQKLPIRKLLALAAQEFEA</sequence>
<dbReference type="Gene3D" id="3.30.70.20">
    <property type="match status" value="1"/>
</dbReference>
<evidence type="ECO:0000256" key="2">
    <source>
        <dbReference type="ARBA" id="ARBA00023004"/>
    </source>
</evidence>
<dbReference type="Gene3D" id="3.20.20.100">
    <property type="entry name" value="NADP-dependent oxidoreductase domain"/>
    <property type="match status" value="1"/>
</dbReference>
<dbReference type="GO" id="GO:0046872">
    <property type="term" value="F:metal ion binding"/>
    <property type="evidence" value="ECO:0007669"/>
    <property type="project" value="UniProtKB-KW"/>
</dbReference>
<keyword evidence="1" id="KW-0479">Metal-binding</keyword>
<organism evidence="5 6">
    <name type="scientific">Candidatus Allofournierella merdipullorum</name>
    <dbReference type="NCBI Taxonomy" id="2838595"/>
    <lineage>
        <taxon>Bacteria</taxon>
        <taxon>Bacillati</taxon>
        <taxon>Bacillota</taxon>
        <taxon>Clostridia</taxon>
        <taxon>Eubacteriales</taxon>
        <taxon>Oscillospiraceae</taxon>
        <taxon>Allofournierella</taxon>
    </lineage>
</organism>
<dbReference type="GO" id="GO:0051536">
    <property type="term" value="F:iron-sulfur cluster binding"/>
    <property type="evidence" value="ECO:0007669"/>
    <property type="project" value="UniProtKB-KW"/>
</dbReference>
<reference evidence="5" key="1">
    <citation type="journal article" date="2021" name="PeerJ">
        <title>Extensive microbial diversity within the chicken gut microbiome revealed by metagenomics and culture.</title>
        <authorList>
            <person name="Gilroy R."/>
            <person name="Ravi A."/>
            <person name="Getino M."/>
            <person name="Pursley I."/>
            <person name="Horton D.L."/>
            <person name="Alikhan N.F."/>
            <person name="Baker D."/>
            <person name="Gharbi K."/>
            <person name="Hall N."/>
            <person name="Watson M."/>
            <person name="Adriaenssens E.M."/>
            <person name="Foster-Nyarko E."/>
            <person name="Jarju S."/>
            <person name="Secka A."/>
            <person name="Antonio M."/>
            <person name="Oren A."/>
            <person name="Chaudhuri R.R."/>
            <person name="La Ragione R."/>
            <person name="Hildebrand F."/>
            <person name="Pallen M.J."/>
        </authorList>
    </citation>
    <scope>NUCLEOTIDE SEQUENCE</scope>
    <source>
        <strain evidence="5">ChiGjej4B4-18154</strain>
    </source>
</reference>
<comment type="caution">
    <text evidence="5">The sequence shown here is derived from an EMBL/GenBank/DDBJ whole genome shotgun (WGS) entry which is preliminary data.</text>
</comment>
<feature type="domain" description="4Fe-4S ferredoxin-type" evidence="4">
    <location>
        <begin position="379"/>
        <end position="407"/>
    </location>
</feature>
<gene>
    <name evidence="5" type="ORF">H9813_06980</name>
</gene>
<dbReference type="PANTHER" id="PTHR43312:SF2">
    <property type="entry name" value="OXIDOREDUCTASE"/>
    <property type="match status" value="1"/>
</dbReference>
<accession>A0A9D2IZG2</accession>
<name>A0A9D2IZG2_9FIRM</name>
<dbReference type="AlphaFoldDB" id="A0A9D2IZG2"/>
<dbReference type="InterPro" id="IPR020471">
    <property type="entry name" value="AKR"/>
</dbReference>
<dbReference type="InterPro" id="IPR023210">
    <property type="entry name" value="NADP_OxRdtase_dom"/>
</dbReference>
<evidence type="ECO:0000313" key="5">
    <source>
        <dbReference type="EMBL" id="HIZ30953.1"/>
    </source>
</evidence>
<dbReference type="PROSITE" id="PS51379">
    <property type="entry name" value="4FE4S_FER_2"/>
    <property type="match status" value="2"/>
</dbReference>